<keyword evidence="1" id="KW-0812">Transmembrane</keyword>
<accession>A0A5J4SQA0</accession>
<reference evidence="2" key="1">
    <citation type="submission" date="2019-03" db="EMBL/GenBank/DDBJ databases">
        <title>Single cell metagenomics reveals metabolic interactions within the superorganism composed of flagellate Streblomastix strix and complex community of Bacteroidetes bacteria on its surface.</title>
        <authorList>
            <person name="Treitli S.C."/>
            <person name="Kolisko M."/>
            <person name="Husnik F."/>
            <person name="Keeling P."/>
            <person name="Hampl V."/>
        </authorList>
    </citation>
    <scope>NUCLEOTIDE SEQUENCE</scope>
    <source>
        <strain evidence="2">STM</strain>
    </source>
</reference>
<evidence type="ECO:0000313" key="2">
    <source>
        <dbReference type="EMBL" id="KAA6348088.1"/>
    </source>
</evidence>
<gene>
    <name evidence="2" type="ORF">EZS27_004437</name>
</gene>
<keyword evidence="1" id="KW-1133">Transmembrane helix</keyword>
<comment type="caution">
    <text evidence="2">The sequence shown here is derived from an EMBL/GenBank/DDBJ whole genome shotgun (WGS) entry which is preliminary data.</text>
</comment>
<dbReference type="AlphaFoldDB" id="A0A5J4SQA0"/>
<protein>
    <submittedName>
        <fullName evidence="2">Uncharacterized protein</fullName>
    </submittedName>
</protein>
<keyword evidence="1" id="KW-0472">Membrane</keyword>
<feature type="transmembrane region" description="Helical" evidence="1">
    <location>
        <begin position="34"/>
        <end position="53"/>
    </location>
</feature>
<name>A0A5J4SQA0_9ZZZZ</name>
<proteinExistence type="predicted"/>
<organism evidence="2">
    <name type="scientific">termite gut metagenome</name>
    <dbReference type="NCBI Taxonomy" id="433724"/>
    <lineage>
        <taxon>unclassified sequences</taxon>
        <taxon>metagenomes</taxon>
        <taxon>organismal metagenomes</taxon>
    </lineage>
</organism>
<evidence type="ECO:0000256" key="1">
    <source>
        <dbReference type="SAM" id="Phobius"/>
    </source>
</evidence>
<sequence length="61" mass="7341">MYHAQENNIVFAVICLMSDKSGSKSRENYWDLQIMILYFMNCFLSICMEYHFYPVSLLLKF</sequence>
<dbReference type="EMBL" id="SNRY01000077">
    <property type="protein sequence ID" value="KAA6348088.1"/>
    <property type="molecule type" value="Genomic_DNA"/>
</dbReference>